<reference evidence="2" key="1">
    <citation type="submission" date="2023-07" db="EMBL/GenBank/DDBJ databases">
        <title>Bifidobacterium aquikefiriaerophilum sp. nov. and Bifidobacterium eccum sp. nov., isolated from water kefir.</title>
        <authorList>
            <person name="Breselge S."/>
            <person name="Bellassi P."/>
            <person name="Barcenilla C."/>
            <person name="Alvarez-Ordonez A."/>
            <person name="Morelli L."/>
            <person name="Cotter P.D."/>
        </authorList>
    </citation>
    <scope>NUCLEOTIDE SEQUENCE</scope>
    <source>
        <strain evidence="2">WK041_4_12</strain>
    </source>
</reference>
<feature type="compositionally biased region" description="Polar residues" evidence="1">
    <location>
        <begin position="73"/>
        <end position="92"/>
    </location>
</feature>
<proteinExistence type="predicted"/>
<gene>
    <name evidence="2" type="ORF">QN215_00320</name>
</gene>
<accession>A0AB39U6U6</accession>
<feature type="region of interest" description="Disordered" evidence="1">
    <location>
        <begin position="71"/>
        <end position="93"/>
    </location>
</feature>
<organism evidence="2">
    <name type="scientific">Bifidobacterium aquikefiricola</name>
    <dbReference type="NCBI Taxonomy" id="3059038"/>
    <lineage>
        <taxon>Bacteria</taxon>
        <taxon>Bacillati</taxon>
        <taxon>Actinomycetota</taxon>
        <taxon>Actinomycetes</taxon>
        <taxon>Bifidobacteriales</taxon>
        <taxon>Bifidobacteriaceae</taxon>
        <taxon>Bifidobacterium</taxon>
    </lineage>
</organism>
<dbReference type="AlphaFoldDB" id="A0AB39U6U6"/>
<evidence type="ECO:0000256" key="1">
    <source>
        <dbReference type="SAM" id="MobiDB-lite"/>
    </source>
</evidence>
<dbReference type="KEGG" id="baqk:QN215_00320"/>
<protein>
    <recommendedName>
        <fullName evidence="3">Colicin transporter</fullName>
    </recommendedName>
</protein>
<evidence type="ECO:0008006" key="3">
    <source>
        <dbReference type="Google" id="ProtNLM"/>
    </source>
</evidence>
<feature type="compositionally biased region" description="Low complexity" evidence="1">
    <location>
        <begin position="382"/>
        <end position="452"/>
    </location>
</feature>
<evidence type="ECO:0000313" key="2">
    <source>
        <dbReference type="EMBL" id="XDS44626.1"/>
    </source>
</evidence>
<sequence length="464" mass="47487">MIQSTAAIYDDGSATLTVNGHRRKIREKDAQAARAMILTILVRDATTLKEDHALNVIESNGQHHFVIHPDGSLTDTQQAGQPANPSTLTTTRPADAASAIETVASPHPLPVEVTQPINEATTQQLEPVAAHNDEPAPTLAPSPTRVMHLPSISRTTLVKAAITLAGILVLVAASTGGLYAWHSSQHQQAIQSCESAIQSQTDAASVLTKSHAQAAELAAMQAGQLTNPSTLTTLKQAQAKSAKPLTAACSTTLTTTKLNDLTQQIANTTKTMKADAASINAAARAVVVSRDAKVLADAKASLAQAIKDAQGTLDSSNGKVADDKTRETLQKALDAANKVLADSSVKDQKRYQDAKATLAAPVKSVNDSVAAKAAADKTDADAAAAQTAQSQAQSQSKSSSGSSSSGSSSSKRSSSSGTSGSTTRRSTGGASGSTSTNQSNNSPSWSVPSSGSDEGNIGGSDPGL</sequence>
<dbReference type="EMBL" id="CP129674">
    <property type="protein sequence ID" value="XDS44626.1"/>
    <property type="molecule type" value="Genomic_DNA"/>
</dbReference>
<name>A0AB39U6U6_9BIFI</name>
<feature type="region of interest" description="Disordered" evidence="1">
    <location>
        <begin position="382"/>
        <end position="464"/>
    </location>
</feature>
<dbReference type="RefSeq" id="WP_369344201.1">
    <property type="nucleotide sequence ID" value="NZ_CP129674.1"/>
</dbReference>